<keyword evidence="4" id="KW-1003">Cell membrane</keyword>
<keyword evidence="7 8" id="KW-0472">Membrane</keyword>
<evidence type="ECO:0000256" key="3">
    <source>
        <dbReference type="ARBA" id="ARBA00022448"/>
    </source>
</evidence>
<keyword evidence="10" id="KW-1185">Reference proteome</keyword>
<evidence type="ECO:0000256" key="8">
    <source>
        <dbReference type="SAM" id="Phobius"/>
    </source>
</evidence>
<dbReference type="PANTHER" id="PTHR32063:SF68">
    <property type="entry name" value="PROBALE CATION EFFLUX SYSTEM PROTEIN"/>
    <property type="match status" value="1"/>
</dbReference>
<dbReference type="GO" id="GO:0008324">
    <property type="term" value="F:monoatomic cation transmembrane transporter activity"/>
    <property type="evidence" value="ECO:0007669"/>
    <property type="project" value="InterPro"/>
</dbReference>
<dbReference type="InterPro" id="IPR004763">
    <property type="entry name" value="CusA-like"/>
</dbReference>
<accession>A0A846ZRA7</accession>
<feature type="transmembrane region" description="Helical" evidence="8">
    <location>
        <begin position="473"/>
        <end position="496"/>
    </location>
</feature>
<comment type="similarity">
    <text evidence="2">Belongs to the resistance-nodulation-cell division (RND) (TC 2.A.6) family.</text>
</comment>
<dbReference type="PRINTS" id="PR00702">
    <property type="entry name" value="ACRIFLAVINRP"/>
</dbReference>
<sequence>MLQRLIGFSLSQRLLVLLGALAIVGAGVWAYLKLPIDAYPNIAPTQVKLILKAPGMTPEEVETRVVVPLEMELLGIPHAQMLRSTSKYAIADVTLDFDEGTDIYWARQQVSERFAAAAGELPGDVSGGLAPIATPLSDMFMFTIEGGGLSLAERRTLLDWTIRPALRTIPGVADLNALGGKVRTFLVTPDRARLSAAGLHFRDVVDAIERNNRNDGSGRLRDGDDALIVRAEGAVSTLDDLRRVVVATRDGMTLRVDDLARVSYGSLTRYGAVTRDGLGEAVEGLVVGLRGADASKVVDAVRARLDQLQSSLPKGARIEVFYDRGALIERAVDTVRSALIEATVLVVILLLLFLGDVRAAVVVSLTLPLAVLIAFLMMHVFGLSANLMSLGGLAIAIGLLVDAAVVVVENTVSHLVPGRSASELPKPHRIYRAVGEVASPVVSGIAIICLVFMPLLTLQGLEGKLFGPVAMTIIFALAASLLLSMTVVPVLCSMLLRERPHKEPWLMRQIERGYRPLLDWSLKHTRWMGAIAGVALVLGVLAYVGTGKTFMPTMDEGDVLMQLTKQPSISLQASRDQDMAIERAIKARIPEVAHVVARLGSDELGLDPMSLNETDMFLELKPKASWRVPDKVWLEDQLRAVMKDFPGIEYGFTQPIQMRVSEMLTGSRGDIAVKVFGPDLSTLNQIANRIAAMLQKTPGGQDVIAQTQEGVRYLGVRIDRQAAGRHGLDVSAVQDELRGQLEGMRAGTVLEQQRRVPVLVRGDARMADTPTLFERMNLATPDGGQVPLDRIAALKATTGPVQIRRENGSRFALVQANVAGRDLVGFVDEVRAAVERDIHLPTGYSVTWGGQFENQQRAAARLTLVIPVSLALIFLVLFSTFGSIRQAVLILCNVPFALVGGIVALWLSGQYLSVPASVGFIALLGIAVLNGLVLVSYFNQLRATGMAMNEVVREGALRRLRPVMMTASIAALGLVPLLFASGPGSEVQKPLAIVVIGGLVTCTALTLLLLPTLFRRFGEARRVEKNA</sequence>
<organism evidence="9 10">
    <name type="scientific">Oleiagrimonas citrea</name>
    <dbReference type="NCBI Taxonomy" id="1665687"/>
    <lineage>
        <taxon>Bacteria</taxon>
        <taxon>Pseudomonadati</taxon>
        <taxon>Pseudomonadota</taxon>
        <taxon>Gammaproteobacteria</taxon>
        <taxon>Lysobacterales</taxon>
        <taxon>Rhodanobacteraceae</taxon>
        <taxon>Oleiagrimonas</taxon>
    </lineage>
</organism>
<keyword evidence="5 8" id="KW-0812">Transmembrane</keyword>
<feature type="transmembrane region" description="Helical" evidence="8">
    <location>
        <begin position="387"/>
        <end position="409"/>
    </location>
</feature>
<comment type="subcellular location">
    <subcellularLocation>
        <location evidence="1">Cell membrane</location>
        <topology evidence="1">Multi-pass membrane protein</topology>
    </subcellularLocation>
</comment>
<dbReference type="InterPro" id="IPR027463">
    <property type="entry name" value="AcrB_DN_DC_subdom"/>
</dbReference>
<dbReference type="Gene3D" id="3.30.2090.10">
    <property type="entry name" value="Multidrug efflux transporter AcrB TolC docking domain, DN and DC subdomains"/>
    <property type="match status" value="2"/>
</dbReference>
<feature type="transmembrane region" description="Helical" evidence="8">
    <location>
        <begin position="919"/>
        <end position="939"/>
    </location>
</feature>
<feature type="transmembrane region" description="Helical" evidence="8">
    <location>
        <begin position="960"/>
        <end position="979"/>
    </location>
</feature>
<evidence type="ECO:0000256" key="1">
    <source>
        <dbReference type="ARBA" id="ARBA00004651"/>
    </source>
</evidence>
<feature type="transmembrane region" description="Helical" evidence="8">
    <location>
        <begin position="430"/>
        <end position="453"/>
    </location>
</feature>
<evidence type="ECO:0000256" key="6">
    <source>
        <dbReference type="ARBA" id="ARBA00022989"/>
    </source>
</evidence>
<dbReference type="Pfam" id="PF00873">
    <property type="entry name" value="ACR_tran"/>
    <property type="match status" value="1"/>
</dbReference>
<dbReference type="NCBIfam" id="TIGR00914">
    <property type="entry name" value="2A0601"/>
    <property type="match status" value="1"/>
</dbReference>
<evidence type="ECO:0000313" key="9">
    <source>
        <dbReference type="EMBL" id="NKZ39931.1"/>
    </source>
</evidence>
<feature type="transmembrane region" description="Helical" evidence="8">
    <location>
        <begin position="991"/>
        <end position="1014"/>
    </location>
</feature>
<dbReference type="PANTHER" id="PTHR32063">
    <property type="match status" value="1"/>
</dbReference>
<dbReference type="SUPFAM" id="SSF82866">
    <property type="entry name" value="Multidrug efflux transporter AcrB transmembrane domain"/>
    <property type="match status" value="2"/>
</dbReference>
<proteinExistence type="inferred from homology"/>
<dbReference type="GO" id="GO:0005886">
    <property type="term" value="C:plasma membrane"/>
    <property type="evidence" value="ECO:0007669"/>
    <property type="project" value="UniProtKB-SubCell"/>
</dbReference>
<evidence type="ECO:0000313" key="10">
    <source>
        <dbReference type="Proteomes" id="UP000541636"/>
    </source>
</evidence>
<gene>
    <name evidence="9" type="ORF">HF690_13320</name>
</gene>
<dbReference type="SUPFAM" id="SSF82693">
    <property type="entry name" value="Multidrug efflux transporter AcrB pore domain, PN1, PN2, PC1 and PC2 subdomains"/>
    <property type="match status" value="2"/>
</dbReference>
<dbReference type="AlphaFoldDB" id="A0A846ZRA7"/>
<dbReference type="Gene3D" id="3.30.70.1320">
    <property type="entry name" value="Multidrug efflux transporter AcrB pore domain like"/>
    <property type="match status" value="1"/>
</dbReference>
<dbReference type="GO" id="GO:0042910">
    <property type="term" value="F:xenobiotic transmembrane transporter activity"/>
    <property type="evidence" value="ECO:0007669"/>
    <property type="project" value="TreeGrafter"/>
</dbReference>
<evidence type="ECO:0000256" key="5">
    <source>
        <dbReference type="ARBA" id="ARBA00022692"/>
    </source>
</evidence>
<comment type="caution">
    <text evidence="9">The sequence shown here is derived from an EMBL/GenBank/DDBJ whole genome shotgun (WGS) entry which is preliminary data.</text>
</comment>
<dbReference type="Gene3D" id="3.30.70.1440">
    <property type="entry name" value="Multidrug efflux transporter AcrB pore domain"/>
    <property type="match status" value="1"/>
</dbReference>
<protein>
    <submittedName>
        <fullName evidence="9">Efflux RND transporter permease subunit</fullName>
    </submittedName>
</protein>
<feature type="transmembrane region" description="Helical" evidence="8">
    <location>
        <begin position="361"/>
        <end position="381"/>
    </location>
</feature>
<dbReference type="InterPro" id="IPR001036">
    <property type="entry name" value="Acrflvin-R"/>
</dbReference>
<name>A0A846ZRA7_9GAMM</name>
<evidence type="ECO:0000256" key="7">
    <source>
        <dbReference type="ARBA" id="ARBA00023136"/>
    </source>
</evidence>
<feature type="transmembrane region" description="Helical" evidence="8">
    <location>
        <begin position="888"/>
        <end position="907"/>
    </location>
</feature>
<evidence type="ECO:0000256" key="4">
    <source>
        <dbReference type="ARBA" id="ARBA00022475"/>
    </source>
</evidence>
<keyword evidence="6 8" id="KW-1133">Transmembrane helix</keyword>
<dbReference type="Gene3D" id="3.30.70.1430">
    <property type="entry name" value="Multidrug efflux transporter AcrB pore domain"/>
    <property type="match status" value="2"/>
</dbReference>
<dbReference type="SUPFAM" id="SSF82714">
    <property type="entry name" value="Multidrug efflux transporter AcrB TolC docking domain, DN and DC subdomains"/>
    <property type="match status" value="2"/>
</dbReference>
<feature type="transmembrane region" description="Helical" evidence="8">
    <location>
        <begin position="862"/>
        <end position="881"/>
    </location>
</feature>
<feature type="transmembrane region" description="Helical" evidence="8">
    <location>
        <begin position="527"/>
        <end position="545"/>
    </location>
</feature>
<reference evidence="9 10" key="1">
    <citation type="journal article" date="2017" name="Int. J. Syst. Evol. Microbiol.">
        <title>Oleiagrimonas citrea sp. nov., a marine bacterium isolated from tidal flat sediment and emended description of the genus Oleiagrimonas Fang et al. 2015 and Oleiagrimonas soli.</title>
        <authorList>
            <person name="Yang S.H."/>
            <person name="Seo H.S."/>
            <person name="Seong C.N."/>
            <person name="Kwon K.K."/>
        </authorList>
    </citation>
    <scope>NUCLEOTIDE SEQUENCE [LARGE SCALE GENOMIC DNA]</scope>
    <source>
        <strain evidence="9 10">MEBiC09124</strain>
    </source>
</reference>
<feature type="transmembrane region" description="Helical" evidence="8">
    <location>
        <begin position="337"/>
        <end position="354"/>
    </location>
</feature>
<dbReference type="Gene3D" id="1.20.1640.10">
    <property type="entry name" value="Multidrug efflux transporter AcrB transmembrane domain"/>
    <property type="match status" value="2"/>
</dbReference>
<keyword evidence="3" id="KW-0813">Transport</keyword>
<dbReference type="EMBL" id="JAAZQD010000005">
    <property type="protein sequence ID" value="NKZ39931.1"/>
    <property type="molecule type" value="Genomic_DNA"/>
</dbReference>
<dbReference type="RefSeq" id="WP_113065748.1">
    <property type="nucleotide sequence ID" value="NZ_JAAZQD010000005.1"/>
</dbReference>
<dbReference type="Proteomes" id="UP000541636">
    <property type="component" value="Unassembled WGS sequence"/>
</dbReference>
<evidence type="ECO:0000256" key="2">
    <source>
        <dbReference type="ARBA" id="ARBA00010942"/>
    </source>
</evidence>